<gene>
    <name evidence="1" type="ORF">SAMN02910377_00188</name>
</gene>
<dbReference type="AlphaFoldDB" id="A0A1H7EXH7"/>
<keyword evidence="2" id="KW-1185">Reference proteome</keyword>
<name>A0A1H7EXH7_9FIRM</name>
<sequence length="116" mass="13414">MHKENKAINWKDYIADMKFEDMGDGDTISLTYCAVPICAIAIDNNIIAFRNYSNASCYSELLRIDAFIQAIVKKIYDYGVSINCNHIDLNYMQVYYLRHGDIAEWQALIENVEQSM</sequence>
<organism evidence="1 2">
    <name type="scientific">Pseudobutyrivibrio ruminis</name>
    <dbReference type="NCBI Taxonomy" id="46206"/>
    <lineage>
        <taxon>Bacteria</taxon>
        <taxon>Bacillati</taxon>
        <taxon>Bacillota</taxon>
        <taxon>Clostridia</taxon>
        <taxon>Lachnospirales</taxon>
        <taxon>Lachnospiraceae</taxon>
        <taxon>Pseudobutyrivibrio</taxon>
    </lineage>
</organism>
<protein>
    <submittedName>
        <fullName evidence="1">Uncharacterized protein</fullName>
    </submittedName>
</protein>
<dbReference type="EMBL" id="FNZX01000003">
    <property type="protein sequence ID" value="SEK18586.1"/>
    <property type="molecule type" value="Genomic_DNA"/>
</dbReference>
<proteinExistence type="predicted"/>
<evidence type="ECO:0000313" key="2">
    <source>
        <dbReference type="Proteomes" id="UP000182321"/>
    </source>
</evidence>
<accession>A0A1H7EXH7</accession>
<reference evidence="2" key="1">
    <citation type="submission" date="2016-10" db="EMBL/GenBank/DDBJ databases">
        <authorList>
            <person name="Varghese N."/>
        </authorList>
    </citation>
    <scope>NUCLEOTIDE SEQUENCE [LARGE SCALE GENOMIC DNA]</scope>
    <source>
        <strain evidence="2">ACV-9</strain>
    </source>
</reference>
<evidence type="ECO:0000313" key="1">
    <source>
        <dbReference type="EMBL" id="SEK18586.1"/>
    </source>
</evidence>
<dbReference type="RefSeq" id="WP_074788705.1">
    <property type="nucleotide sequence ID" value="NZ_FNZX01000003.1"/>
</dbReference>
<dbReference type="Proteomes" id="UP000182321">
    <property type="component" value="Unassembled WGS sequence"/>
</dbReference>